<feature type="domain" description="USP" evidence="9">
    <location>
        <begin position="331"/>
        <end position="1084"/>
    </location>
</feature>
<evidence type="ECO:0000256" key="6">
    <source>
        <dbReference type="ARBA" id="ARBA00022801"/>
    </source>
</evidence>
<dbReference type="SUPFAM" id="SSF54001">
    <property type="entry name" value="Cysteine proteinases"/>
    <property type="match status" value="1"/>
</dbReference>
<evidence type="ECO:0000256" key="1">
    <source>
        <dbReference type="ARBA" id="ARBA00000707"/>
    </source>
</evidence>
<dbReference type="InterPro" id="IPR018200">
    <property type="entry name" value="USP_CS"/>
</dbReference>
<dbReference type="InterPro" id="IPR038765">
    <property type="entry name" value="Papain-like_cys_pep_sf"/>
</dbReference>
<dbReference type="GO" id="GO:0006508">
    <property type="term" value="P:proteolysis"/>
    <property type="evidence" value="ECO:0007669"/>
    <property type="project" value="UniProtKB-KW"/>
</dbReference>
<evidence type="ECO:0000256" key="5">
    <source>
        <dbReference type="ARBA" id="ARBA00022786"/>
    </source>
</evidence>
<dbReference type="PROSITE" id="PS00972">
    <property type="entry name" value="USP_1"/>
    <property type="match status" value="1"/>
</dbReference>
<feature type="compositionally biased region" description="Basic and acidic residues" evidence="8">
    <location>
        <begin position="1"/>
        <end position="10"/>
    </location>
</feature>
<evidence type="ECO:0000256" key="8">
    <source>
        <dbReference type="SAM" id="MobiDB-lite"/>
    </source>
</evidence>
<keyword evidence="7" id="KW-0788">Thiol protease</keyword>
<reference evidence="11" key="1">
    <citation type="submission" date="2020-05" db="EMBL/GenBank/DDBJ databases">
        <title>Phylogenomic resolution of chytrid fungi.</title>
        <authorList>
            <person name="Stajich J.E."/>
            <person name="Amses K."/>
            <person name="Simmons R."/>
            <person name="Seto K."/>
            <person name="Myers J."/>
            <person name="Bonds A."/>
            <person name="Quandt C.A."/>
            <person name="Barry K."/>
            <person name="Liu P."/>
            <person name="Grigoriev I."/>
            <person name="Longcore J.E."/>
            <person name="James T.Y."/>
        </authorList>
    </citation>
    <scope>NUCLEOTIDE SEQUENCE</scope>
    <source>
        <strain evidence="11">JEL0318</strain>
    </source>
</reference>
<dbReference type="Gene3D" id="3.90.70.10">
    <property type="entry name" value="Cysteine proteinases"/>
    <property type="match status" value="2"/>
</dbReference>
<comment type="catalytic activity">
    <reaction evidence="1">
        <text>Thiol-dependent hydrolysis of ester, thioester, amide, peptide and isopeptide bonds formed by the C-terminal Gly of ubiquitin (a 76-residue protein attached to proteins as an intracellular targeting signal).</text>
        <dbReference type="EC" id="3.4.19.12"/>
    </reaction>
</comment>
<feature type="region of interest" description="Disordered" evidence="8">
    <location>
        <begin position="246"/>
        <end position="315"/>
    </location>
</feature>
<organism evidence="11 12">
    <name type="scientific">Rhizophlyctis rosea</name>
    <dbReference type="NCBI Taxonomy" id="64517"/>
    <lineage>
        <taxon>Eukaryota</taxon>
        <taxon>Fungi</taxon>
        <taxon>Fungi incertae sedis</taxon>
        <taxon>Chytridiomycota</taxon>
        <taxon>Chytridiomycota incertae sedis</taxon>
        <taxon>Chytridiomycetes</taxon>
        <taxon>Rhizophlyctidales</taxon>
        <taxon>Rhizophlyctidaceae</taxon>
        <taxon>Rhizophlyctis</taxon>
    </lineage>
</organism>
<dbReference type="SUPFAM" id="SSF143791">
    <property type="entry name" value="DUSP-like"/>
    <property type="match status" value="1"/>
</dbReference>
<evidence type="ECO:0000256" key="2">
    <source>
        <dbReference type="ARBA" id="ARBA00009085"/>
    </source>
</evidence>
<evidence type="ECO:0000259" key="9">
    <source>
        <dbReference type="PROSITE" id="PS50235"/>
    </source>
</evidence>
<feature type="compositionally biased region" description="Pro residues" evidence="8">
    <location>
        <begin position="273"/>
        <end position="284"/>
    </location>
</feature>
<dbReference type="Gene3D" id="3.30.2230.10">
    <property type="entry name" value="DUSP-like"/>
    <property type="match status" value="1"/>
</dbReference>
<dbReference type="PROSITE" id="PS50235">
    <property type="entry name" value="USP_3"/>
    <property type="match status" value="1"/>
</dbReference>
<evidence type="ECO:0000313" key="12">
    <source>
        <dbReference type="Proteomes" id="UP001212841"/>
    </source>
</evidence>
<dbReference type="SMART" id="SM00695">
    <property type="entry name" value="DUSP"/>
    <property type="match status" value="1"/>
</dbReference>
<dbReference type="PANTHER" id="PTHR21646">
    <property type="entry name" value="UBIQUITIN CARBOXYL-TERMINAL HYDROLASE"/>
    <property type="match status" value="1"/>
</dbReference>
<gene>
    <name evidence="11" type="primary">USP15</name>
    <name evidence="11" type="ORF">HK097_005445</name>
</gene>
<evidence type="ECO:0000256" key="3">
    <source>
        <dbReference type="ARBA" id="ARBA00012759"/>
    </source>
</evidence>
<feature type="domain" description="DUSP" evidence="10">
    <location>
        <begin position="144"/>
        <end position="248"/>
    </location>
</feature>
<feature type="compositionally biased region" description="Polar residues" evidence="8">
    <location>
        <begin position="56"/>
        <end position="74"/>
    </location>
</feature>
<feature type="compositionally biased region" description="Low complexity" evidence="8">
    <location>
        <begin position="1146"/>
        <end position="1161"/>
    </location>
</feature>
<dbReference type="InterPro" id="IPR028889">
    <property type="entry name" value="USP"/>
</dbReference>
<dbReference type="InterPro" id="IPR050185">
    <property type="entry name" value="Ub_carboxyl-term_hydrolase"/>
</dbReference>
<dbReference type="Pfam" id="PF06337">
    <property type="entry name" value="DUSP"/>
    <property type="match status" value="1"/>
</dbReference>
<name>A0AAD5SDG8_9FUNG</name>
<keyword evidence="6 11" id="KW-0378">Hydrolase</keyword>
<dbReference type="EC" id="3.4.19.12" evidence="3"/>
<feature type="region of interest" description="Disordered" evidence="8">
    <location>
        <begin position="1"/>
        <end position="133"/>
    </location>
</feature>
<feature type="region of interest" description="Disordered" evidence="8">
    <location>
        <begin position="1301"/>
        <end position="1343"/>
    </location>
</feature>
<dbReference type="PANTHER" id="PTHR21646:SF24">
    <property type="entry name" value="UBIQUITIN CARBOXYL-TERMINAL HYDROLASE"/>
    <property type="match status" value="1"/>
</dbReference>
<comment type="caution">
    <text evidence="11">The sequence shown here is derived from an EMBL/GenBank/DDBJ whole genome shotgun (WGS) entry which is preliminary data.</text>
</comment>
<accession>A0AAD5SDG8</accession>
<evidence type="ECO:0000259" key="10">
    <source>
        <dbReference type="PROSITE" id="PS51283"/>
    </source>
</evidence>
<protein>
    <recommendedName>
        <fullName evidence="3">ubiquitinyl hydrolase 1</fullName>
        <ecNumber evidence="3">3.4.19.12</ecNumber>
    </recommendedName>
</protein>
<keyword evidence="12" id="KW-1185">Reference proteome</keyword>
<dbReference type="InterPro" id="IPR006615">
    <property type="entry name" value="Pept_C19_DUSP"/>
</dbReference>
<evidence type="ECO:0000256" key="4">
    <source>
        <dbReference type="ARBA" id="ARBA00022670"/>
    </source>
</evidence>
<feature type="region of interest" description="Disordered" evidence="8">
    <location>
        <begin position="1099"/>
        <end position="1171"/>
    </location>
</feature>
<feature type="compositionally biased region" description="Basic and acidic residues" evidence="8">
    <location>
        <begin position="1301"/>
        <end position="1311"/>
    </location>
</feature>
<dbReference type="PROSITE" id="PS00973">
    <property type="entry name" value="USP_2"/>
    <property type="match status" value="1"/>
</dbReference>
<dbReference type="Proteomes" id="UP001212841">
    <property type="component" value="Unassembled WGS sequence"/>
</dbReference>
<dbReference type="InterPro" id="IPR035927">
    <property type="entry name" value="DUSP-like_sf"/>
</dbReference>
<dbReference type="InterPro" id="IPR001394">
    <property type="entry name" value="Peptidase_C19_UCH"/>
</dbReference>
<proteinExistence type="inferred from homology"/>
<comment type="similarity">
    <text evidence="2">Belongs to the peptidase C19 family.</text>
</comment>
<keyword evidence="4" id="KW-0645">Protease</keyword>
<dbReference type="CDD" id="cd02674">
    <property type="entry name" value="Peptidase_C19R"/>
    <property type="match status" value="1"/>
</dbReference>
<dbReference type="PROSITE" id="PS51283">
    <property type="entry name" value="DUSP"/>
    <property type="match status" value="1"/>
</dbReference>
<keyword evidence="5" id="KW-0833">Ubl conjugation pathway</keyword>
<feature type="compositionally biased region" description="Polar residues" evidence="8">
    <location>
        <begin position="253"/>
        <end position="268"/>
    </location>
</feature>
<sequence length="1343" mass="148426">MVRFPTHESDTPPSLSTKPTPSPPRAIPTSPKSPTSPRGPKRTASEALSPERGRNISPQVPVSPYETNGFGSFQRNKERLASMGVNNVNGGASRGDEGPSIELDDYEDVMEQDQQPSPTTVPLPDPANPSREEWQMVNNGTPVANASSEEKLLQKELKDGICDKPRTAQRHVLAKTWFSKWSDWLDGKELAPPGPVDNSAVLQTSNGTGLAPGLLYPDDFLLLSAAEWRRLVERYGLKAPSHDIQLTKEQKESMANGSSDSQYENATSEPRLIGPPAPPAPPAEPGFGTTPAFGSRATNSSYTPSSSYTNGKTTKRYTTFEPEEKGTIGAAGLSNLGNTCFMNSALQCLSNTSPLTRFFLGDLWKDDINEDNPLGMKGEIAEQYAYLIRQLWDVNGPKAFSPYKFKSTIGKFNSMFQGYGQQDSQELLNSLLDGLHEDLNRIKKKPYIETPDMDEKGDEEIAGTLWDIHCQRNSSVIVDLFQGQYKSRLECPECGKSSTTFDPFMFLSIPIPERRTKSVSVFAVPGIDGRGLMRGSVKYVKETVPFNATIKALKVKVAEEMGWEEAKSNPRRLMVVEVYQHKLWKVYEDEDLVSAIKDDDQIFVVDGGEPNWEAFGVLEGERKKENVVYVPVYWTTRSSYSISKEFGVPLVVALPAKIGYTVSGEKVAGRTEKELQKECEFRIGKAVYREVVRAATRYAVLPLWRRVGSEVGVEDVVRLANLRKSVDDELEMDDGGAKEDLRKADEGREWEPVPDLFGLKLCYKLESKYGSSYTSFSTSSYSSWFPGYDGAPSIWLCPVKKADLGVYEGLGRKGSVSSIRSCDGDGDRQVPALENGVTEAEENGRPGEQEPIEDEFVDCDMPPDYTYALDLTEWKEKLLQMIWKTDVVNGLFGNVASGYSSKDMFEYETVESDSGMSGNGMEKKHITLQDCFDEFRKEETLGEDNAWYCPKCKEHRQAKKKLDIWRLPDIMVFNLKRFSHSGRSIYNRFSSGDKIEAFVNAPINGLDLRDVVIGPQKDLEGEDLVYDLFAVSNHSGYTSGGHYTAYGKNPLDQRWYKFDDSRVYKVEEKNVMTDEAYLLFYKRRKQGQDDDSLKSLVEEIKQRPPPPVEEPKARPTVGLGHTLGSAPAEGLTRRPDAFAGLPPSPTDSNSSSTAATKNNSPLPSPKLLGEEFLNDSDDGLFNLDVTARSRSSTGLSLHGGGLSSSFPARARTPLEVGWGYGSSQPGHRDDVLDMFAPANSNSVMEVEGGSLADHAAPPSYAEGTAMDEDRPAAVVKDVVQELIHHHPPGENVDVEDLADLDGKESDGKESEFTNVSAGEAEEPFVSAVTGSVSPEPREITMDD</sequence>
<dbReference type="GO" id="GO:0016579">
    <property type="term" value="P:protein deubiquitination"/>
    <property type="evidence" value="ECO:0007669"/>
    <property type="project" value="InterPro"/>
</dbReference>
<dbReference type="Pfam" id="PF00443">
    <property type="entry name" value="UCH"/>
    <property type="match status" value="1"/>
</dbReference>
<dbReference type="EMBL" id="JADGJD010000255">
    <property type="protein sequence ID" value="KAJ3052911.1"/>
    <property type="molecule type" value="Genomic_DNA"/>
</dbReference>
<feature type="compositionally biased region" description="Low complexity" evidence="8">
    <location>
        <begin position="285"/>
        <end position="310"/>
    </location>
</feature>
<evidence type="ECO:0000256" key="7">
    <source>
        <dbReference type="ARBA" id="ARBA00022807"/>
    </source>
</evidence>
<feature type="region of interest" description="Disordered" evidence="8">
    <location>
        <begin position="821"/>
        <end position="851"/>
    </location>
</feature>
<evidence type="ECO:0000313" key="11">
    <source>
        <dbReference type="EMBL" id="KAJ3052911.1"/>
    </source>
</evidence>
<feature type="compositionally biased region" description="Acidic residues" evidence="8">
    <location>
        <begin position="102"/>
        <end position="111"/>
    </location>
</feature>
<dbReference type="GO" id="GO:0004843">
    <property type="term" value="F:cysteine-type deubiquitinase activity"/>
    <property type="evidence" value="ECO:0007669"/>
    <property type="project" value="UniProtKB-EC"/>
</dbReference>